<dbReference type="AlphaFoldDB" id="A0A7Y9JLV7"/>
<dbReference type="InterPro" id="IPR012340">
    <property type="entry name" value="NA-bd_OB-fold"/>
</dbReference>
<organism evidence="3 4">
    <name type="scientific">Microbacterium pseudoresistens</name>
    <dbReference type="NCBI Taxonomy" id="640634"/>
    <lineage>
        <taxon>Bacteria</taxon>
        <taxon>Bacillati</taxon>
        <taxon>Actinomycetota</taxon>
        <taxon>Actinomycetes</taxon>
        <taxon>Micrococcales</taxon>
        <taxon>Microbacteriaceae</taxon>
        <taxon>Microbacterium</taxon>
    </lineage>
</organism>
<dbReference type="EMBL" id="JACCBH010000001">
    <property type="protein sequence ID" value="NYD54127.1"/>
    <property type="molecule type" value="Genomic_DNA"/>
</dbReference>
<dbReference type="Pfam" id="PF12172">
    <property type="entry name" value="zf-ChsH2"/>
    <property type="match status" value="1"/>
</dbReference>
<feature type="domain" description="ChsH2 rubredoxin-like zinc ribbon" evidence="2">
    <location>
        <begin position="26"/>
        <end position="61"/>
    </location>
</feature>
<accession>A0A7Y9JLV7</accession>
<dbReference type="PANTHER" id="PTHR34075:SF5">
    <property type="entry name" value="BLR3430 PROTEIN"/>
    <property type="match status" value="1"/>
</dbReference>
<dbReference type="SUPFAM" id="SSF50249">
    <property type="entry name" value="Nucleic acid-binding proteins"/>
    <property type="match status" value="1"/>
</dbReference>
<dbReference type="PANTHER" id="PTHR34075">
    <property type="entry name" value="BLR3430 PROTEIN"/>
    <property type="match status" value="1"/>
</dbReference>
<gene>
    <name evidence="3" type="ORF">BKA02_001182</name>
</gene>
<comment type="caution">
    <text evidence="3">The sequence shown here is derived from an EMBL/GenBank/DDBJ whole genome shotgun (WGS) entry which is preliminary data.</text>
</comment>
<evidence type="ECO:0000259" key="1">
    <source>
        <dbReference type="Pfam" id="PF01796"/>
    </source>
</evidence>
<dbReference type="Pfam" id="PF01796">
    <property type="entry name" value="OB_ChsH2_C"/>
    <property type="match status" value="1"/>
</dbReference>
<name>A0A7Y9JLV7_9MICO</name>
<evidence type="ECO:0000313" key="4">
    <source>
        <dbReference type="Proteomes" id="UP000552045"/>
    </source>
</evidence>
<dbReference type="InterPro" id="IPR022002">
    <property type="entry name" value="ChsH2_Znr"/>
</dbReference>
<dbReference type="RefSeq" id="WP_218844464.1">
    <property type="nucleotide sequence ID" value="NZ_BAABLC010000001.1"/>
</dbReference>
<evidence type="ECO:0000313" key="3">
    <source>
        <dbReference type="EMBL" id="NYD54127.1"/>
    </source>
</evidence>
<feature type="domain" description="ChsH2 C-terminal OB-fold" evidence="1">
    <location>
        <begin position="63"/>
        <end position="129"/>
    </location>
</feature>
<dbReference type="Gene3D" id="6.10.30.10">
    <property type="match status" value="1"/>
</dbReference>
<proteinExistence type="predicted"/>
<keyword evidence="4" id="KW-1185">Reference proteome</keyword>
<dbReference type="InterPro" id="IPR052513">
    <property type="entry name" value="Thioester_dehydratase-like"/>
</dbReference>
<sequence>MLEIVEDGLNLPVPPPQIQPEMSVFWEALRVGELLLPHCRRCEFVVWSPRPYCPKCGSFDVDWVSASGDGVVYSFTVNRRGKGFNKKYQEIGPYIVAYVELAEGPRILTNIVDADVDSVEIGVRVRGVVHRAGDDVIVRFRPVEGESAHVDSSGGAP</sequence>
<dbReference type="InterPro" id="IPR002878">
    <property type="entry name" value="ChsH2_C"/>
</dbReference>
<protein>
    <recommendedName>
        <fullName evidence="5">Zn-ribbon domain-containing OB-fold protein</fullName>
    </recommendedName>
</protein>
<reference evidence="3 4" key="1">
    <citation type="submission" date="2020-07" db="EMBL/GenBank/DDBJ databases">
        <title>Sequencing the genomes of 1000 actinobacteria strains.</title>
        <authorList>
            <person name="Klenk H.-P."/>
        </authorList>
    </citation>
    <scope>NUCLEOTIDE SEQUENCE [LARGE SCALE GENOMIC DNA]</scope>
    <source>
        <strain evidence="3 4">DSM 22185</strain>
    </source>
</reference>
<evidence type="ECO:0008006" key="5">
    <source>
        <dbReference type="Google" id="ProtNLM"/>
    </source>
</evidence>
<evidence type="ECO:0000259" key="2">
    <source>
        <dbReference type="Pfam" id="PF12172"/>
    </source>
</evidence>
<dbReference type="Proteomes" id="UP000552045">
    <property type="component" value="Unassembled WGS sequence"/>
</dbReference>